<organism evidence="8 9">
    <name type="scientific">Aequitasia blattaphilus</name>
    <dbReference type="NCBI Taxonomy" id="2949332"/>
    <lineage>
        <taxon>Bacteria</taxon>
        <taxon>Bacillati</taxon>
        <taxon>Bacillota</taxon>
        <taxon>Clostridia</taxon>
        <taxon>Lachnospirales</taxon>
        <taxon>Lachnospiraceae</taxon>
        <taxon>Aequitasia</taxon>
    </lineage>
</organism>
<protein>
    <recommendedName>
        <fullName evidence="1">uroporphyrinogen-III C-methyltransferase</fullName>
        <ecNumber evidence="1">2.1.1.107</ecNumber>
    </recommendedName>
</protein>
<comment type="caution">
    <text evidence="8">The sequence shown here is derived from an EMBL/GenBank/DDBJ whole genome shotgun (WGS) entry which is preliminary data.</text>
</comment>
<accession>A0ABT1E8L3</accession>
<proteinExistence type="predicted"/>
<evidence type="ECO:0000313" key="8">
    <source>
        <dbReference type="EMBL" id="MCP1102162.1"/>
    </source>
</evidence>
<reference evidence="8 9" key="1">
    <citation type="journal article" date="2022" name="Genome Biol. Evol.">
        <title>Host diet, physiology and behaviors set the stage for Lachnospiraceae cladogenesis.</title>
        <authorList>
            <person name="Vera-Ponce De Leon A."/>
            <person name="Schneider M."/>
            <person name="Jahnes B.C."/>
            <person name="Sadowski V."/>
            <person name="Camuy-Velez L.A."/>
            <person name="Duan J."/>
            <person name="Sabree Z.L."/>
        </authorList>
    </citation>
    <scope>NUCLEOTIDE SEQUENCE [LARGE SCALE GENOMIC DNA]</scope>
    <source>
        <strain evidence="8 9">PAL113</strain>
    </source>
</reference>
<dbReference type="InterPro" id="IPR003043">
    <property type="entry name" value="Uropor_MeTrfase_CS"/>
</dbReference>
<dbReference type="InterPro" id="IPR014776">
    <property type="entry name" value="4pyrrole_Mease_sub2"/>
</dbReference>
<dbReference type="PROSITE" id="PS00839">
    <property type="entry name" value="SUMT_1"/>
    <property type="match status" value="1"/>
</dbReference>
<name>A0ABT1E8L3_9FIRM</name>
<dbReference type="PANTHER" id="PTHR45790:SF3">
    <property type="entry name" value="S-ADENOSYL-L-METHIONINE-DEPENDENT UROPORPHYRINOGEN III METHYLTRANSFERASE, CHLOROPLASTIC"/>
    <property type="match status" value="1"/>
</dbReference>
<feature type="domain" description="Tetrapyrrole biosynthesis uroporphyrinogen III synthase" evidence="7">
    <location>
        <begin position="270"/>
        <end position="501"/>
    </location>
</feature>
<dbReference type="SUPFAM" id="SSF53790">
    <property type="entry name" value="Tetrapyrrole methylase"/>
    <property type="match status" value="1"/>
</dbReference>
<evidence type="ECO:0000259" key="6">
    <source>
        <dbReference type="Pfam" id="PF00590"/>
    </source>
</evidence>
<evidence type="ECO:0000256" key="4">
    <source>
        <dbReference type="ARBA" id="ARBA00022691"/>
    </source>
</evidence>
<dbReference type="NCBIfam" id="NF004790">
    <property type="entry name" value="PRK06136.1"/>
    <property type="match status" value="1"/>
</dbReference>
<dbReference type="InterPro" id="IPR050161">
    <property type="entry name" value="Siro_Cobalamin_biosynth"/>
</dbReference>
<evidence type="ECO:0000256" key="3">
    <source>
        <dbReference type="ARBA" id="ARBA00022679"/>
    </source>
</evidence>
<evidence type="ECO:0000259" key="7">
    <source>
        <dbReference type="Pfam" id="PF02602"/>
    </source>
</evidence>
<dbReference type="Proteomes" id="UP001523566">
    <property type="component" value="Unassembled WGS sequence"/>
</dbReference>
<dbReference type="Gene3D" id="3.30.950.10">
    <property type="entry name" value="Methyltransferase, Cobalt-precorrin-4 Transmethylase, Domain 2"/>
    <property type="match status" value="1"/>
</dbReference>
<dbReference type="Gene3D" id="3.40.1010.10">
    <property type="entry name" value="Cobalt-precorrin-4 Transmethylase, Domain 1"/>
    <property type="match status" value="1"/>
</dbReference>
<dbReference type="InterPro" id="IPR000878">
    <property type="entry name" value="4pyrrol_Mease"/>
</dbReference>
<evidence type="ECO:0000256" key="1">
    <source>
        <dbReference type="ARBA" id="ARBA00012162"/>
    </source>
</evidence>
<dbReference type="InterPro" id="IPR014777">
    <property type="entry name" value="4pyrrole_Mease_sub1"/>
</dbReference>
<dbReference type="InterPro" id="IPR003754">
    <property type="entry name" value="4pyrrol_synth_uPrphyn_synth"/>
</dbReference>
<dbReference type="SUPFAM" id="SSF69618">
    <property type="entry name" value="HemD-like"/>
    <property type="match status" value="1"/>
</dbReference>
<dbReference type="EMBL" id="JAMZFW010000008">
    <property type="protein sequence ID" value="MCP1102162.1"/>
    <property type="molecule type" value="Genomic_DNA"/>
</dbReference>
<dbReference type="Pfam" id="PF00590">
    <property type="entry name" value="TP_methylase"/>
    <property type="match status" value="1"/>
</dbReference>
<gene>
    <name evidence="8" type="primary">cobA</name>
    <name evidence="8" type="ORF">NK125_06990</name>
</gene>
<dbReference type="Pfam" id="PF02602">
    <property type="entry name" value="HEM4"/>
    <property type="match status" value="1"/>
</dbReference>
<keyword evidence="5" id="KW-0627">Porphyrin biosynthesis</keyword>
<dbReference type="RefSeq" id="WP_262065946.1">
    <property type="nucleotide sequence ID" value="NZ_JAMXOD010000008.1"/>
</dbReference>
<sequence length="511" mass="56038">MNSGKVWFVGAGPGDGGLLTIKGKAAIELSDVIVYDALVSLEILSQIPKEKEMIYVGKNSGHHPIPQNQINEILLNEARKRKKVVRLKGGDPFVFGRGGEEVETLIQEGVPFEVVSGVTAGVAVPAYGGIPLTHRDYTSSVHFITGHHRKDGESTIDYPALVKLDGTLVFYMGVTAMKEICDGLLLAGMSENTPAAVLEKGTTAKQRRVVSSLKNLVIDAEEMQISAPALIVIGKVCSLSKEFQWAENRPLGGRQFLVTRPRKPGKGFGDKLRELGAQVVELPAIETVEIPPNKEFKESISSFIQRKTEGWLVFTSPVGVQVFMRQLLESKWDLRDLVFGLEKMKIGAIGSATAKELKEWGLQADLVPAKYCARELGEELARTARKGSHILIPRARKGSEELLPPLLEAGFKVDDLAVYDTCHSIHTELKVQIQNGIERGEIDGVTFTSASCVQGFVKTMDCLDYSKVQGVCIGEQTRAEAEKYGMKVVVSKEATIESMTEKLIEEYREKV</sequence>
<dbReference type="InterPro" id="IPR036108">
    <property type="entry name" value="4pyrrol_syn_uPrphyn_synt_sf"/>
</dbReference>
<dbReference type="PANTHER" id="PTHR45790">
    <property type="entry name" value="SIROHEME SYNTHASE-RELATED"/>
    <property type="match status" value="1"/>
</dbReference>
<evidence type="ECO:0000313" key="9">
    <source>
        <dbReference type="Proteomes" id="UP001523566"/>
    </source>
</evidence>
<dbReference type="EC" id="2.1.1.107" evidence="1"/>
<evidence type="ECO:0000256" key="5">
    <source>
        <dbReference type="ARBA" id="ARBA00023244"/>
    </source>
</evidence>
<dbReference type="CDD" id="cd11642">
    <property type="entry name" value="SUMT"/>
    <property type="match status" value="1"/>
</dbReference>
<dbReference type="GO" id="GO:0032259">
    <property type="term" value="P:methylation"/>
    <property type="evidence" value="ECO:0007669"/>
    <property type="project" value="UniProtKB-KW"/>
</dbReference>
<dbReference type="InterPro" id="IPR006366">
    <property type="entry name" value="CobA/CysG_C"/>
</dbReference>
<feature type="domain" description="Tetrapyrrole methylase" evidence="6">
    <location>
        <begin position="5"/>
        <end position="216"/>
    </location>
</feature>
<keyword evidence="9" id="KW-1185">Reference proteome</keyword>
<evidence type="ECO:0000256" key="2">
    <source>
        <dbReference type="ARBA" id="ARBA00022603"/>
    </source>
</evidence>
<keyword evidence="3 8" id="KW-0808">Transferase</keyword>
<dbReference type="InterPro" id="IPR035996">
    <property type="entry name" value="4pyrrol_Methylase_sf"/>
</dbReference>
<dbReference type="CDD" id="cd06578">
    <property type="entry name" value="HemD"/>
    <property type="match status" value="1"/>
</dbReference>
<keyword evidence="2 8" id="KW-0489">Methyltransferase</keyword>
<dbReference type="GO" id="GO:0004851">
    <property type="term" value="F:uroporphyrin-III C-methyltransferase activity"/>
    <property type="evidence" value="ECO:0007669"/>
    <property type="project" value="UniProtKB-EC"/>
</dbReference>
<dbReference type="Gene3D" id="3.40.50.10090">
    <property type="match status" value="2"/>
</dbReference>
<dbReference type="NCBIfam" id="TIGR01469">
    <property type="entry name" value="cobA_cysG_Cterm"/>
    <property type="match status" value="1"/>
</dbReference>
<keyword evidence="4" id="KW-0949">S-adenosyl-L-methionine</keyword>